<dbReference type="RefSeq" id="WP_006704904.1">
    <property type="nucleotide sequence ID" value="NZ_CAWLGB010000004.1"/>
</dbReference>
<feature type="coiled-coil region" evidence="5">
    <location>
        <begin position="38"/>
        <end position="72"/>
    </location>
</feature>
<dbReference type="SUPFAM" id="SSF48600">
    <property type="entry name" value="Chorismate mutase II"/>
    <property type="match status" value="1"/>
</dbReference>
<dbReference type="InterPro" id="IPR036263">
    <property type="entry name" value="Chorismate_II_sf"/>
</dbReference>
<dbReference type="InterPro" id="IPR051331">
    <property type="entry name" value="Chorismate_mutase-related"/>
</dbReference>
<gene>
    <name evidence="8" type="ORF">REG_1214</name>
</gene>
<reference evidence="8" key="1">
    <citation type="journal article" date="2009" name="Environ. Microbiol.">
        <title>Dynamics of genome evolution in facultative symbionts of aphids.</title>
        <authorList>
            <person name="Degnan P.H."/>
            <person name="Leonardo T.E."/>
            <person name="Cass B.N."/>
            <person name="Hurwitz B."/>
            <person name="Stern D."/>
            <person name="Gibbs R.A."/>
            <person name="Richards S."/>
            <person name="Moran N.A."/>
        </authorList>
    </citation>
    <scope>NUCLEOTIDE SEQUENCE [LARGE SCALE GENOMIC DNA]</scope>
    <source>
        <strain evidence="8">LSR1</strain>
    </source>
</reference>
<evidence type="ECO:0000313" key="8">
    <source>
        <dbReference type="EMBL" id="EFL91749.1"/>
    </source>
</evidence>
<accession>E0WT64</accession>
<dbReference type="Gene3D" id="1.20.59.10">
    <property type="entry name" value="Chorismate mutase"/>
    <property type="match status" value="1"/>
</dbReference>
<dbReference type="GO" id="GO:0004106">
    <property type="term" value="F:chorismate mutase activity"/>
    <property type="evidence" value="ECO:0007669"/>
    <property type="project" value="UniProtKB-EC"/>
</dbReference>
<feature type="signal peptide" evidence="6">
    <location>
        <begin position="1"/>
        <end position="21"/>
    </location>
</feature>
<evidence type="ECO:0000259" key="7">
    <source>
        <dbReference type="PROSITE" id="PS51168"/>
    </source>
</evidence>
<dbReference type="InterPro" id="IPR002701">
    <property type="entry name" value="CM_II_prokaryot"/>
</dbReference>
<sequence>MLAIIKIGVLVSSMTIFAASAAEWDKVFSLINQRLSYMQEVAVNKAKAHLAIEDLEQEKKVLQKAMVTAKNKGLDPDSVKPLFSALMETAKIIQYRYQRNHLNTAQKAGDSPVKTLAKIRLEIAESSDLLIEALYQILHSGVGFDETSREKLIKIIDQPELSNIDKELIFTALRAVKLKQ</sequence>
<dbReference type="GO" id="GO:0046417">
    <property type="term" value="P:chorismate metabolic process"/>
    <property type="evidence" value="ECO:0007669"/>
    <property type="project" value="InterPro"/>
</dbReference>
<dbReference type="UniPathway" id="UPA00120">
    <property type="reaction ID" value="UER00203"/>
</dbReference>
<proteinExistence type="predicted"/>
<dbReference type="SMART" id="SM00830">
    <property type="entry name" value="CM_2"/>
    <property type="match status" value="1"/>
</dbReference>
<dbReference type="EC" id="5.4.99.5" evidence="2"/>
<evidence type="ECO:0000256" key="2">
    <source>
        <dbReference type="ARBA" id="ARBA00012404"/>
    </source>
</evidence>
<protein>
    <recommendedName>
        <fullName evidence="2">chorismate mutase</fullName>
        <ecNumber evidence="2">5.4.99.5</ecNumber>
    </recommendedName>
</protein>
<feature type="domain" description="Chorismate mutase" evidence="7">
    <location>
        <begin position="1"/>
        <end position="98"/>
    </location>
</feature>
<dbReference type="PANTHER" id="PTHR38041:SF2">
    <property type="entry name" value="SECRETED CHORISMATE MUTASE"/>
    <property type="match status" value="1"/>
</dbReference>
<keyword evidence="5" id="KW-0175">Coiled coil</keyword>
<dbReference type="PANTHER" id="PTHR38041">
    <property type="entry name" value="CHORISMATE MUTASE"/>
    <property type="match status" value="1"/>
</dbReference>
<dbReference type="GO" id="GO:0009697">
    <property type="term" value="P:salicylic acid biosynthetic process"/>
    <property type="evidence" value="ECO:0007669"/>
    <property type="project" value="TreeGrafter"/>
</dbReference>
<evidence type="ECO:0000256" key="4">
    <source>
        <dbReference type="ARBA" id="ARBA00023235"/>
    </source>
</evidence>
<dbReference type="InterPro" id="IPR036979">
    <property type="entry name" value="CM_dom_sf"/>
</dbReference>
<dbReference type="EMBL" id="GL379592">
    <property type="protein sequence ID" value="EFL91749.1"/>
    <property type="molecule type" value="Genomic_DNA"/>
</dbReference>
<evidence type="ECO:0000256" key="5">
    <source>
        <dbReference type="SAM" id="Coils"/>
    </source>
</evidence>
<dbReference type="NCBIfam" id="TIGR01806">
    <property type="entry name" value="CM_mono2"/>
    <property type="match status" value="1"/>
</dbReference>
<evidence type="ECO:0000256" key="6">
    <source>
        <dbReference type="SAM" id="SignalP"/>
    </source>
</evidence>
<feature type="chain" id="PRO_5003142659" description="chorismate mutase" evidence="6">
    <location>
        <begin position="22"/>
        <end position="180"/>
    </location>
</feature>
<evidence type="ECO:0000313" key="9">
    <source>
        <dbReference type="Proteomes" id="UP000005726"/>
    </source>
</evidence>
<keyword evidence="9" id="KW-1185">Reference proteome</keyword>
<dbReference type="HOGENOM" id="CLU_118625_0_0_6"/>
<dbReference type="PROSITE" id="PS51168">
    <property type="entry name" value="CHORISMATE_MUT_2"/>
    <property type="match status" value="1"/>
</dbReference>
<comment type="pathway">
    <text evidence="1">Metabolic intermediate biosynthesis; prephenate biosynthesis; prephenate from chorismate: step 1/1.</text>
</comment>
<keyword evidence="4" id="KW-0413">Isomerase</keyword>
<dbReference type="Pfam" id="PF01817">
    <property type="entry name" value="CM_2"/>
    <property type="match status" value="1"/>
</dbReference>
<dbReference type="InterPro" id="IPR008240">
    <property type="entry name" value="Chorismate_mutase_periplasmic"/>
</dbReference>
<dbReference type="AlphaFoldDB" id="E0WT64"/>
<name>E0WT64_9ENTR</name>
<organism evidence="8 9">
    <name type="scientific">Candidatus Regiella insecticola LSR1</name>
    <dbReference type="NCBI Taxonomy" id="663321"/>
    <lineage>
        <taxon>Bacteria</taxon>
        <taxon>Pseudomonadati</taxon>
        <taxon>Pseudomonadota</taxon>
        <taxon>Gammaproteobacteria</taxon>
        <taxon>Enterobacterales</taxon>
        <taxon>Enterobacteriaceae</taxon>
        <taxon>aphid secondary symbionts</taxon>
        <taxon>Candidatus Regiella</taxon>
    </lineage>
</organism>
<dbReference type="Proteomes" id="UP000005726">
    <property type="component" value="Unassembled WGS sequence"/>
</dbReference>
<evidence type="ECO:0000256" key="3">
    <source>
        <dbReference type="ARBA" id="ARBA00022729"/>
    </source>
</evidence>
<evidence type="ECO:0000256" key="1">
    <source>
        <dbReference type="ARBA" id="ARBA00004817"/>
    </source>
</evidence>
<keyword evidence="3 6" id="KW-0732">Signal</keyword>